<dbReference type="EMBL" id="JAATWM020000016">
    <property type="protein sequence ID" value="KAF9876979.1"/>
    <property type="molecule type" value="Genomic_DNA"/>
</dbReference>
<feature type="region of interest" description="Disordered" evidence="1">
    <location>
        <begin position="462"/>
        <end position="481"/>
    </location>
</feature>
<sequence>MSHISTPLPHPFPAALPPKAARRLMEPPKSGWPDAPRKNLPAWNRVVDVVYHKFCRGKRPDDDDFAFDQSVALYFANRGRLQDSDSASPYFGLPTIARFKICQELAMSHSADLPITLTASRSTREVWKDDEFINLASAVKPLESYLSVSFAFRAEMMVAFLMTERFHVTFSPFVNTYFDPLATLWCNRYGPFMQQIVLELDMTRLGFGPGKKAYKLRAGTINLDTQIKMFVESQLKRSCSLKSLVLLCRRFYGQRPQVIAPLGATESNPDDLVEVYEPEGSLAMQKADDGVYYCPDEALHVCEPLTRLEWMIDSMRLVGFSNQYTHFLIRRIFPVHHDANSLKHHSYRVAPSCVWPRLPGQSSWIDTGRGRIQLDDHSREYLRGLYSPEGAIQLPPPYYDPETKRTSIRPPIGDMVDATEASELYERPETRMTMAEQRPRASMASDAESLERKMQGLVYKLRRSMSRRGTESRPLLDRQVTNRTSIEKLSFEARSAYSDGHGRSSAGTFDSEEQASVNLECNLKQPAHRRATSMASRIRTY</sequence>
<gene>
    <name evidence="2" type="ORF">CkaCkLH20_05825</name>
</gene>
<reference evidence="2" key="2">
    <citation type="submission" date="2020-11" db="EMBL/GenBank/DDBJ databases">
        <title>Whole genome sequencing of Colletotrichum sp.</title>
        <authorList>
            <person name="Li H."/>
        </authorList>
    </citation>
    <scope>NUCLEOTIDE SEQUENCE</scope>
    <source>
        <strain evidence="2">CkLH20</strain>
    </source>
</reference>
<dbReference type="AlphaFoldDB" id="A0A9P6I671"/>
<dbReference type="Proteomes" id="UP000781932">
    <property type="component" value="Unassembled WGS sequence"/>
</dbReference>
<reference evidence="2" key="1">
    <citation type="submission" date="2020-03" db="EMBL/GenBank/DDBJ databases">
        <authorList>
            <person name="He L."/>
        </authorList>
    </citation>
    <scope>NUCLEOTIDE SEQUENCE</scope>
    <source>
        <strain evidence="2">CkLH20</strain>
    </source>
</reference>
<proteinExistence type="predicted"/>
<organism evidence="2 3">
    <name type="scientific">Colletotrichum karsti</name>
    <dbReference type="NCBI Taxonomy" id="1095194"/>
    <lineage>
        <taxon>Eukaryota</taxon>
        <taxon>Fungi</taxon>
        <taxon>Dikarya</taxon>
        <taxon>Ascomycota</taxon>
        <taxon>Pezizomycotina</taxon>
        <taxon>Sordariomycetes</taxon>
        <taxon>Hypocreomycetidae</taxon>
        <taxon>Glomerellales</taxon>
        <taxon>Glomerellaceae</taxon>
        <taxon>Colletotrichum</taxon>
        <taxon>Colletotrichum boninense species complex</taxon>
    </lineage>
</organism>
<dbReference type="GeneID" id="62161617"/>
<keyword evidence="3" id="KW-1185">Reference proteome</keyword>
<evidence type="ECO:0000256" key="1">
    <source>
        <dbReference type="SAM" id="MobiDB-lite"/>
    </source>
</evidence>
<evidence type="ECO:0000313" key="2">
    <source>
        <dbReference type="EMBL" id="KAF9876979.1"/>
    </source>
</evidence>
<name>A0A9P6I671_9PEZI</name>
<comment type="caution">
    <text evidence="2">The sequence shown here is derived from an EMBL/GenBank/DDBJ whole genome shotgun (WGS) entry which is preliminary data.</text>
</comment>
<dbReference type="RefSeq" id="XP_038746440.1">
    <property type="nucleotide sequence ID" value="XM_038888543.1"/>
</dbReference>
<evidence type="ECO:0000313" key="3">
    <source>
        <dbReference type="Proteomes" id="UP000781932"/>
    </source>
</evidence>
<accession>A0A9P6I671</accession>
<protein>
    <submittedName>
        <fullName evidence="2">Uncharacterized protein</fullName>
    </submittedName>
</protein>
<dbReference type="OrthoDB" id="4776573at2759"/>